<organism evidence="8 9">
    <name type="scientific">Lucilia cuprina</name>
    <name type="common">Green bottle fly</name>
    <name type="synonym">Australian sheep blowfly</name>
    <dbReference type="NCBI Taxonomy" id="7375"/>
    <lineage>
        <taxon>Eukaryota</taxon>
        <taxon>Metazoa</taxon>
        <taxon>Ecdysozoa</taxon>
        <taxon>Arthropoda</taxon>
        <taxon>Hexapoda</taxon>
        <taxon>Insecta</taxon>
        <taxon>Pterygota</taxon>
        <taxon>Neoptera</taxon>
        <taxon>Endopterygota</taxon>
        <taxon>Diptera</taxon>
        <taxon>Brachycera</taxon>
        <taxon>Muscomorpha</taxon>
        <taxon>Oestroidea</taxon>
        <taxon>Calliphoridae</taxon>
        <taxon>Luciliinae</taxon>
        <taxon>Lucilia</taxon>
    </lineage>
</organism>
<dbReference type="PROSITE" id="PS50157">
    <property type="entry name" value="ZINC_FINGER_C2H2_2"/>
    <property type="match status" value="1"/>
</dbReference>
<keyword evidence="3 5" id="KW-0863">Zinc-finger</keyword>
<feature type="domain" description="C2H2-type" evidence="7">
    <location>
        <begin position="478"/>
        <end position="512"/>
    </location>
</feature>
<dbReference type="SUPFAM" id="SSF57667">
    <property type="entry name" value="beta-beta-alpha zinc fingers"/>
    <property type="match status" value="1"/>
</dbReference>
<comment type="similarity">
    <text evidence="1">Belongs to the Elbow/Noc family.</text>
</comment>
<dbReference type="GO" id="GO:0005634">
    <property type="term" value="C:nucleus"/>
    <property type="evidence" value="ECO:0007669"/>
    <property type="project" value="TreeGrafter"/>
</dbReference>
<proteinExistence type="inferred from homology"/>
<dbReference type="AlphaFoldDB" id="A0A0L0BTL8"/>
<evidence type="ECO:0000256" key="4">
    <source>
        <dbReference type="ARBA" id="ARBA00022833"/>
    </source>
</evidence>
<evidence type="ECO:0000256" key="5">
    <source>
        <dbReference type="PROSITE-ProRule" id="PRU00042"/>
    </source>
</evidence>
<dbReference type="GO" id="GO:0008270">
    <property type="term" value="F:zinc ion binding"/>
    <property type="evidence" value="ECO:0007669"/>
    <property type="project" value="UniProtKB-KW"/>
</dbReference>
<dbReference type="Gene3D" id="3.30.160.60">
    <property type="entry name" value="Classic Zinc Finger"/>
    <property type="match status" value="1"/>
</dbReference>
<evidence type="ECO:0000313" key="8">
    <source>
        <dbReference type="EMBL" id="KNC23367.1"/>
    </source>
</evidence>
<evidence type="ECO:0000256" key="2">
    <source>
        <dbReference type="ARBA" id="ARBA00022723"/>
    </source>
</evidence>
<comment type="caution">
    <text evidence="8">The sequence shown here is derived from an EMBL/GenBank/DDBJ whole genome shotgun (WGS) entry which is preliminary data.</text>
</comment>
<gene>
    <name evidence="8" type="ORF">FF38_09819</name>
</gene>
<feature type="compositionally biased region" description="Polar residues" evidence="6">
    <location>
        <begin position="193"/>
        <end position="231"/>
    </location>
</feature>
<sequence>MTAINNKQHDKRVGNLKYCQKNSNLCKLLLFFFSFGLRLKYFLPTGSLQLHLQFKLTFYKTSLYQFFQVCINFLLELDTKSSPLALLAQTCSAIGADTTNPKLLAANIEKATKAHKSSSSSSLDNRDKSSPLSSHSSVSTGSVEQQQQQQQQQLQQPTQQQQPIKCSFKPYETNNNHIRERLDNDNEQATNLTQSHSQNRVKTPKTSSNSLGQNGLQNRCDSNQSASSQRGESPAINGGLRRTPSLASSQQELTTSQHHQQQQQQSQHHSQVRSQNSPAHQKAKETAMNGGGSSVASATTTMSATSPTHSTTTAATSTRLQATSEAAYAAASKEASYVKALQAAAAAGQGNSSAAASYYPGYPASMSYPMDLMAASALMSPHHPMFKAAALNPYLNYARLKGLDMPPNICRDPYCTGCPSSPHFLNKAAGQPCPAGCPQCEREGKSTGSSSSAAAAAAAASSYHAQLAALAAASQMPYVCSWIGGDTPYCGKRFATSDELFQHLRTHTASLPESVLTAAAQGGIPPNHPLFQRTYPTPPLSPLSAARYHPYGKPSMLPPSLAGAPPGSLASLQMQQHPALAQYFSPYSLYGPRMGSSHP</sequence>
<accession>A0A0L0BTL8</accession>
<dbReference type="InterPro" id="IPR036236">
    <property type="entry name" value="Znf_C2H2_sf"/>
</dbReference>
<dbReference type="OrthoDB" id="10054079at2759"/>
<feature type="compositionally biased region" description="Low complexity" evidence="6">
    <location>
        <begin position="130"/>
        <end position="162"/>
    </location>
</feature>
<dbReference type="PANTHER" id="PTHR12522">
    <property type="entry name" value="ZINC-FINGER PROTEIN NOLZ1-RELATED"/>
    <property type="match status" value="1"/>
</dbReference>
<dbReference type="GO" id="GO:0045892">
    <property type="term" value="P:negative regulation of DNA-templated transcription"/>
    <property type="evidence" value="ECO:0007669"/>
    <property type="project" value="TreeGrafter"/>
</dbReference>
<keyword evidence="4" id="KW-0862">Zinc</keyword>
<dbReference type="OMA" id="SQAPHMD"/>
<keyword evidence="9" id="KW-1185">Reference proteome</keyword>
<evidence type="ECO:0000256" key="3">
    <source>
        <dbReference type="ARBA" id="ARBA00022771"/>
    </source>
</evidence>
<feature type="region of interest" description="Disordered" evidence="6">
    <location>
        <begin position="193"/>
        <end position="318"/>
    </location>
</feature>
<dbReference type="InterPro" id="IPR051520">
    <property type="entry name" value="Elbow/Noc_ZnFinger"/>
</dbReference>
<dbReference type="Proteomes" id="UP000037069">
    <property type="component" value="Unassembled WGS sequence"/>
</dbReference>
<keyword evidence="2" id="KW-0479">Metal-binding</keyword>
<feature type="region of interest" description="Disordered" evidence="6">
    <location>
        <begin position="115"/>
        <end position="163"/>
    </location>
</feature>
<dbReference type="InterPro" id="IPR013087">
    <property type="entry name" value="Znf_C2H2_type"/>
</dbReference>
<feature type="compositionally biased region" description="Low complexity" evidence="6">
    <location>
        <begin position="294"/>
        <end position="318"/>
    </location>
</feature>
<dbReference type="PANTHER" id="PTHR12522:SF4">
    <property type="entry name" value="ZINC FINGER PROTEIN ELBOW"/>
    <property type="match status" value="1"/>
</dbReference>
<evidence type="ECO:0000313" key="9">
    <source>
        <dbReference type="Proteomes" id="UP000037069"/>
    </source>
</evidence>
<feature type="compositionally biased region" description="Low complexity" evidence="6">
    <location>
        <begin position="248"/>
        <end position="277"/>
    </location>
</feature>
<dbReference type="EMBL" id="JRES01001354">
    <property type="protein sequence ID" value="KNC23367.1"/>
    <property type="molecule type" value="Genomic_DNA"/>
</dbReference>
<evidence type="ECO:0000259" key="7">
    <source>
        <dbReference type="PROSITE" id="PS50157"/>
    </source>
</evidence>
<name>A0A0L0BTL8_LUCCU</name>
<evidence type="ECO:0000256" key="6">
    <source>
        <dbReference type="SAM" id="MobiDB-lite"/>
    </source>
</evidence>
<protein>
    <submittedName>
        <fullName evidence="8">Zinc finger protein Elbow</fullName>
    </submittedName>
</protein>
<evidence type="ECO:0000256" key="1">
    <source>
        <dbReference type="ARBA" id="ARBA00010144"/>
    </source>
</evidence>
<reference evidence="8 9" key="1">
    <citation type="journal article" date="2015" name="Nat. Commun.">
        <title>Lucilia cuprina genome unlocks parasitic fly biology to underpin future interventions.</title>
        <authorList>
            <person name="Anstead C.A."/>
            <person name="Korhonen P.K."/>
            <person name="Young N.D."/>
            <person name="Hall R.S."/>
            <person name="Jex A.R."/>
            <person name="Murali S.C."/>
            <person name="Hughes D.S."/>
            <person name="Lee S.F."/>
            <person name="Perry T."/>
            <person name="Stroehlein A.J."/>
            <person name="Ansell B.R."/>
            <person name="Breugelmans B."/>
            <person name="Hofmann A."/>
            <person name="Qu J."/>
            <person name="Dugan S."/>
            <person name="Lee S.L."/>
            <person name="Chao H."/>
            <person name="Dinh H."/>
            <person name="Han Y."/>
            <person name="Doddapaneni H.V."/>
            <person name="Worley K.C."/>
            <person name="Muzny D.M."/>
            <person name="Ioannidis P."/>
            <person name="Waterhouse R.M."/>
            <person name="Zdobnov E.M."/>
            <person name="James P.J."/>
            <person name="Bagnall N.H."/>
            <person name="Kotze A.C."/>
            <person name="Gibbs R.A."/>
            <person name="Richards S."/>
            <person name="Batterham P."/>
            <person name="Gasser R.B."/>
        </authorList>
    </citation>
    <scope>NUCLEOTIDE SEQUENCE [LARGE SCALE GENOMIC DNA]</scope>
    <source>
        <strain evidence="8 9">LS</strain>
        <tissue evidence="8">Full body</tissue>
    </source>
</reference>